<reference evidence="1" key="1">
    <citation type="journal article" date="2010" name="Science">
        <title>Plasticity of animal genome architecture unmasked by rapid evolution of a pelagic tunicate.</title>
        <authorList>
            <person name="Denoeud F."/>
            <person name="Henriet S."/>
            <person name="Mungpakdee S."/>
            <person name="Aury J.M."/>
            <person name="Da Silva C."/>
            <person name="Brinkmann H."/>
            <person name="Mikhaleva J."/>
            <person name="Olsen L.C."/>
            <person name="Jubin C."/>
            <person name="Canestro C."/>
            <person name="Bouquet J.M."/>
            <person name="Danks G."/>
            <person name="Poulain J."/>
            <person name="Campsteijn C."/>
            <person name="Adamski M."/>
            <person name="Cross I."/>
            <person name="Yadetie F."/>
            <person name="Muffato M."/>
            <person name="Louis A."/>
            <person name="Butcher S."/>
            <person name="Tsagkogeorga G."/>
            <person name="Konrad A."/>
            <person name="Singh S."/>
            <person name="Jensen M.F."/>
            <person name="Cong E.H."/>
            <person name="Eikeseth-Otteraa H."/>
            <person name="Noel B."/>
            <person name="Anthouard V."/>
            <person name="Porcel B.M."/>
            <person name="Kachouri-Lafond R."/>
            <person name="Nishino A."/>
            <person name="Ugolini M."/>
            <person name="Chourrout P."/>
            <person name="Nishida H."/>
            <person name="Aasland R."/>
            <person name="Huzurbazar S."/>
            <person name="Westhof E."/>
            <person name="Delsuc F."/>
            <person name="Lehrach H."/>
            <person name="Reinhardt R."/>
            <person name="Weissenbach J."/>
            <person name="Roy S.W."/>
            <person name="Artiguenave F."/>
            <person name="Postlethwait J.H."/>
            <person name="Manak J.R."/>
            <person name="Thompson E.M."/>
            <person name="Jaillon O."/>
            <person name="Du Pasquier L."/>
            <person name="Boudinot P."/>
            <person name="Liberles D.A."/>
            <person name="Volff J.N."/>
            <person name="Philippe H."/>
            <person name="Lenhard B."/>
            <person name="Roest Crollius H."/>
            <person name="Wincker P."/>
            <person name="Chourrout D."/>
        </authorList>
    </citation>
    <scope>NUCLEOTIDE SEQUENCE [LARGE SCALE GENOMIC DNA]</scope>
</reference>
<feature type="non-terminal residue" evidence="1">
    <location>
        <position position="1"/>
    </location>
</feature>
<sequence>IVEKKTKLSVCCEIEISNLK</sequence>
<gene>
    <name evidence="1" type="ORF">GSOID_T00023020001</name>
</gene>
<proteinExistence type="predicted"/>
<dbReference type="Proteomes" id="UP000011014">
    <property type="component" value="Unassembled WGS sequence"/>
</dbReference>
<evidence type="ECO:0000313" key="1">
    <source>
        <dbReference type="EMBL" id="CBY40975.1"/>
    </source>
</evidence>
<name>E4YZU7_OIKDI</name>
<protein>
    <submittedName>
        <fullName evidence="1">Uncharacterized protein</fullName>
    </submittedName>
</protein>
<dbReference type="AlphaFoldDB" id="E4YZU7"/>
<accession>E4YZU7</accession>
<organism evidence="1">
    <name type="scientific">Oikopleura dioica</name>
    <name type="common">Tunicate</name>
    <dbReference type="NCBI Taxonomy" id="34765"/>
    <lineage>
        <taxon>Eukaryota</taxon>
        <taxon>Metazoa</taxon>
        <taxon>Chordata</taxon>
        <taxon>Tunicata</taxon>
        <taxon>Appendicularia</taxon>
        <taxon>Copelata</taxon>
        <taxon>Oikopleuridae</taxon>
        <taxon>Oikopleura</taxon>
    </lineage>
</organism>
<dbReference type="EMBL" id="FN656203">
    <property type="protein sequence ID" value="CBY40975.1"/>
    <property type="molecule type" value="Genomic_DNA"/>
</dbReference>